<dbReference type="CDD" id="cd07377">
    <property type="entry name" value="WHTH_GntR"/>
    <property type="match status" value="1"/>
</dbReference>
<evidence type="ECO:0000256" key="2">
    <source>
        <dbReference type="ARBA" id="ARBA00016004"/>
    </source>
</evidence>
<dbReference type="GO" id="GO:0008483">
    <property type="term" value="F:transaminase activity"/>
    <property type="evidence" value="ECO:0007669"/>
    <property type="project" value="UniProtKB-KW"/>
</dbReference>
<protein>
    <recommendedName>
        <fullName evidence="2">8-amino-7-oxononanoate synthase</fullName>
    </recommendedName>
    <alternativeName>
        <fullName evidence="7">Alpha-oxoamine synthase</fullName>
    </alternativeName>
</protein>
<dbReference type="SUPFAM" id="SSF53383">
    <property type="entry name" value="PLP-dependent transferases"/>
    <property type="match status" value="1"/>
</dbReference>
<keyword evidence="5" id="KW-0238">DNA-binding</keyword>
<dbReference type="PANTHER" id="PTHR46577:SF2">
    <property type="entry name" value="TRANSCRIPTIONAL REGULATORY PROTEIN"/>
    <property type="match status" value="1"/>
</dbReference>
<dbReference type="Pfam" id="PF00155">
    <property type="entry name" value="Aminotran_1_2"/>
    <property type="match status" value="1"/>
</dbReference>
<dbReference type="PANTHER" id="PTHR46577">
    <property type="entry name" value="HTH-TYPE TRANSCRIPTIONAL REGULATORY PROTEIN GABR"/>
    <property type="match status" value="1"/>
</dbReference>
<reference evidence="10" key="1">
    <citation type="journal article" date="2021" name="Front. Microbiol.">
        <title>Comprehensive Comparative Genomics and Phenotyping of Methylobacterium Species.</title>
        <authorList>
            <person name="Alessa O."/>
            <person name="Ogura Y."/>
            <person name="Fujitani Y."/>
            <person name="Takami H."/>
            <person name="Hayashi T."/>
            <person name="Sahin N."/>
            <person name="Tani A."/>
        </authorList>
    </citation>
    <scope>NUCLEOTIDE SEQUENCE</scope>
    <source>
        <strain evidence="10">NBRC 15689</strain>
    </source>
</reference>
<name>A0ABQ4T5W3_METOR</name>
<dbReference type="CDD" id="cd00609">
    <property type="entry name" value="AAT_like"/>
    <property type="match status" value="1"/>
</dbReference>
<reference evidence="10" key="2">
    <citation type="submission" date="2021-08" db="EMBL/GenBank/DDBJ databases">
        <authorList>
            <person name="Tani A."/>
            <person name="Ola A."/>
            <person name="Ogura Y."/>
            <person name="Katsura K."/>
            <person name="Hayashi T."/>
        </authorList>
    </citation>
    <scope>NUCLEOTIDE SEQUENCE</scope>
    <source>
        <strain evidence="10">NBRC 15689</strain>
    </source>
</reference>
<keyword evidence="10" id="KW-0032">Aminotransferase</keyword>
<dbReference type="EMBL" id="BPQV01000004">
    <property type="protein sequence ID" value="GJE26698.1"/>
    <property type="molecule type" value="Genomic_DNA"/>
</dbReference>
<evidence type="ECO:0000256" key="4">
    <source>
        <dbReference type="ARBA" id="ARBA00023015"/>
    </source>
</evidence>
<dbReference type="InterPro" id="IPR015421">
    <property type="entry name" value="PyrdxlP-dep_Trfase_major"/>
</dbReference>
<evidence type="ECO:0000256" key="5">
    <source>
        <dbReference type="ARBA" id="ARBA00023125"/>
    </source>
</evidence>
<keyword evidence="11" id="KW-1185">Reference proteome</keyword>
<feature type="domain" description="HTH gntR-type" evidence="9">
    <location>
        <begin position="15"/>
        <end position="83"/>
    </location>
</feature>
<dbReference type="RefSeq" id="WP_238310578.1">
    <property type="nucleotide sequence ID" value="NZ_BPQV01000004.1"/>
</dbReference>
<dbReference type="InterPro" id="IPR036390">
    <property type="entry name" value="WH_DNA-bd_sf"/>
</dbReference>
<comment type="caution">
    <text evidence="10">The sequence shown here is derived from an EMBL/GenBank/DDBJ whole genome shotgun (WGS) entry which is preliminary data.</text>
</comment>
<comment type="similarity">
    <text evidence="1">In the C-terminal section; belongs to the class-I pyridoxal-phosphate-dependent aminotransferase family.</text>
</comment>
<keyword evidence="3" id="KW-0663">Pyridoxal phosphate</keyword>
<keyword evidence="6" id="KW-0804">Transcription</keyword>
<evidence type="ECO:0000256" key="8">
    <source>
        <dbReference type="SAM" id="MobiDB-lite"/>
    </source>
</evidence>
<dbReference type="InterPro" id="IPR000524">
    <property type="entry name" value="Tscrpt_reg_HTH_GntR"/>
</dbReference>
<dbReference type="Pfam" id="PF00392">
    <property type="entry name" value="GntR"/>
    <property type="match status" value="1"/>
</dbReference>
<sequence>MDQPIPERLRPEEGLTRVEAVMAAIEARISGRALSPGAKLPSIRGLAESMGVSKSTVVEAYDRLLAQGSIVSRPGSGFYVASRAQPLCLASIGPRLDREVDPLWIARQSLEAGAAMLKPGCGWLPPDWMPDADLRRALRQVGRERGSGLTDYDAPQGLPPLRQHLALRLSERGIPAHPDQIVLTDSTTQALDLIGRFLLDPGDTVLVDDPCYFNFHALLRAHRVKVVGVPFGAGGPDLAALEQTLAAHRPRFYLTNSGLHNPTGASLTPAAVHRVLKLAEAHDTLIVEDDVYADFETEPGPRLAGFDGLERVIHIGGFSKTLSAAARIGVIALRPDWVERLVDLKLAVSLSSGRLNAALIHRFLADGHYRHHLDAIRARLAEARGRAVARLTEAGLSVPLVPKAGMFVWAKLPEGLDAAAISRRALARGVVLAPGNVFSLSQGAADHLRFNVAQCADPRVFSELERAMAGGGPADRNGSSRSAPISTRGIGDEV</sequence>
<evidence type="ECO:0000259" key="9">
    <source>
        <dbReference type="PROSITE" id="PS50949"/>
    </source>
</evidence>
<dbReference type="SMART" id="SM00345">
    <property type="entry name" value="HTH_GNTR"/>
    <property type="match status" value="1"/>
</dbReference>
<dbReference type="SUPFAM" id="SSF46785">
    <property type="entry name" value="Winged helix' DNA-binding domain"/>
    <property type="match status" value="1"/>
</dbReference>
<evidence type="ECO:0000256" key="3">
    <source>
        <dbReference type="ARBA" id="ARBA00022898"/>
    </source>
</evidence>
<proteinExistence type="inferred from homology"/>
<evidence type="ECO:0000313" key="10">
    <source>
        <dbReference type="EMBL" id="GJE26698.1"/>
    </source>
</evidence>
<gene>
    <name evidence="10" type="primary">hisC_1</name>
    <name evidence="10" type="ORF">LKMONMHP_1549</name>
</gene>
<dbReference type="PROSITE" id="PS50949">
    <property type="entry name" value="HTH_GNTR"/>
    <property type="match status" value="1"/>
</dbReference>
<dbReference type="InterPro" id="IPR036388">
    <property type="entry name" value="WH-like_DNA-bd_sf"/>
</dbReference>
<dbReference type="InterPro" id="IPR015422">
    <property type="entry name" value="PyrdxlP-dep_Trfase_small"/>
</dbReference>
<organism evidence="10 11">
    <name type="scientific">Methylobacterium organophilum</name>
    <dbReference type="NCBI Taxonomy" id="410"/>
    <lineage>
        <taxon>Bacteria</taxon>
        <taxon>Pseudomonadati</taxon>
        <taxon>Pseudomonadota</taxon>
        <taxon>Alphaproteobacteria</taxon>
        <taxon>Hyphomicrobiales</taxon>
        <taxon>Methylobacteriaceae</taxon>
        <taxon>Methylobacterium</taxon>
    </lineage>
</organism>
<dbReference type="Gene3D" id="1.10.10.10">
    <property type="entry name" value="Winged helix-like DNA-binding domain superfamily/Winged helix DNA-binding domain"/>
    <property type="match status" value="1"/>
</dbReference>
<evidence type="ECO:0000313" key="11">
    <source>
        <dbReference type="Proteomes" id="UP001055156"/>
    </source>
</evidence>
<feature type="region of interest" description="Disordered" evidence="8">
    <location>
        <begin position="469"/>
        <end position="494"/>
    </location>
</feature>
<evidence type="ECO:0000256" key="6">
    <source>
        <dbReference type="ARBA" id="ARBA00023163"/>
    </source>
</evidence>
<dbReference type="Gene3D" id="3.40.640.10">
    <property type="entry name" value="Type I PLP-dependent aspartate aminotransferase-like (Major domain)"/>
    <property type="match status" value="1"/>
</dbReference>
<evidence type="ECO:0000256" key="7">
    <source>
        <dbReference type="ARBA" id="ARBA00031658"/>
    </source>
</evidence>
<dbReference type="InterPro" id="IPR051446">
    <property type="entry name" value="HTH_trans_reg/aminotransferase"/>
</dbReference>
<evidence type="ECO:0000256" key="1">
    <source>
        <dbReference type="ARBA" id="ARBA00005384"/>
    </source>
</evidence>
<keyword evidence="10" id="KW-0808">Transferase</keyword>
<dbReference type="InterPro" id="IPR015424">
    <property type="entry name" value="PyrdxlP-dep_Trfase"/>
</dbReference>
<dbReference type="Proteomes" id="UP001055156">
    <property type="component" value="Unassembled WGS sequence"/>
</dbReference>
<accession>A0ABQ4T5W3</accession>
<dbReference type="InterPro" id="IPR004839">
    <property type="entry name" value="Aminotransferase_I/II_large"/>
</dbReference>
<keyword evidence="4" id="KW-0805">Transcription regulation</keyword>
<dbReference type="Gene3D" id="3.90.1150.10">
    <property type="entry name" value="Aspartate Aminotransferase, domain 1"/>
    <property type="match status" value="1"/>
</dbReference>